<feature type="region of interest" description="Disordered" evidence="1">
    <location>
        <begin position="93"/>
        <end position="184"/>
    </location>
</feature>
<dbReference type="AlphaFoldDB" id="A0A493THD6"/>
<reference evidence="3" key="2">
    <citation type="submission" date="2025-08" db="UniProtKB">
        <authorList>
            <consortium name="Ensembl"/>
        </authorList>
    </citation>
    <scope>IDENTIFICATION</scope>
</reference>
<sequence>PGCREPKRAARLLLWRLLAAVEASRRGGGGCLAGQAAAEGGGAAAAMMPVQRLICFCRYFLWFTFLFDFTGLSSASLMLLEAESMKLSRSRVASLKSPASPPPASAPGQVHRCPPPPPPRVHRSQTPPQSMYTAPPDHKALPGPAAQHRQVTQHPPDHPLRASSGMPITSMSPPQAPSPLLQPRPRWHKMWDRARHCPSGSGDALRLWHQAGRGHGASLN</sequence>
<organism evidence="3 4">
    <name type="scientific">Anas platyrhynchos platyrhynchos</name>
    <name type="common">Northern mallard</name>
    <dbReference type="NCBI Taxonomy" id="8840"/>
    <lineage>
        <taxon>Eukaryota</taxon>
        <taxon>Metazoa</taxon>
        <taxon>Chordata</taxon>
        <taxon>Craniata</taxon>
        <taxon>Vertebrata</taxon>
        <taxon>Euteleostomi</taxon>
        <taxon>Archelosauria</taxon>
        <taxon>Archosauria</taxon>
        <taxon>Dinosauria</taxon>
        <taxon>Saurischia</taxon>
        <taxon>Theropoda</taxon>
        <taxon>Coelurosauria</taxon>
        <taxon>Aves</taxon>
        <taxon>Neognathae</taxon>
        <taxon>Galloanserae</taxon>
        <taxon>Anseriformes</taxon>
        <taxon>Anatidae</taxon>
        <taxon>Anatinae</taxon>
        <taxon>Anas</taxon>
    </lineage>
</organism>
<keyword evidence="2" id="KW-0812">Transmembrane</keyword>
<feature type="transmembrane region" description="Helical" evidence="2">
    <location>
        <begin position="59"/>
        <end position="80"/>
    </location>
</feature>
<evidence type="ECO:0000313" key="4">
    <source>
        <dbReference type="Proteomes" id="UP000016666"/>
    </source>
</evidence>
<keyword evidence="4" id="KW-1185">Reference proteome</keyword>
<dbReference type="Proteomes" id="UP000016666">
    <property type="component" value="Chromosome 1"/>
</dbReference>
<reference evidence="3" key="3">
    <citation type="submission" date="2025-09" db="UniProtKB">
        <authorList>
            <consortium name="Ensembl"/>
        </authorList>
    </citation>
    <scope>IDENTIFICATION</scope>
</reference>
<evidence type="ECO:0000313" key="3">
    <source>
        <dbReference type="Ensembl" id="ENSAPLP00000025070.1"/>
    </source>
</evidence>
<accession>A0A493THD6</accession>
<evidence type="ECO:0000256" key="1">
    <source>
        <dbReference type="SAM" id="MobiDB-lite"/>
    </source>
</evidence>
<dbReference type="Ensembl" id="ENSAPLT00000034130.1">
    <property type="protein sequence ID" value="ENSAPLP00000025070.1"/>
    <property type="gene ID" value="ENSAPLG00000022867.1"/>
</dbReference>
<evidence type="ECO:0000256" key="2">
    <source>
        <dbReference type="SAM" id="Phobius"/>
    </source>
</evidence>
<name>A0A493THD6_ANAPP</name>
<proteinExistence type="predicted"/>
<keyword evidence="2" id="KW-0472">Membrane</keyword>
<dbReference type="GeneTree" id="ENSGT00980000198692"/>
<keyword evidence="2" id="KW-1133">Transmembrane helix</keyword>
<reference evidence="3 4" key="1">
    <citation type="submission" date="2017-10" db="EMBL/GenBank/DDBJ databases">
        <title>A new Pekin duck reference genome.</title>
        <authorList>
            <person name="Hou Z.-C."/>
            <person name="Zhou Z.-K."/>
            <person name="Zhu F."/>
            <person name="Hou S.-S."/>
        </authorList>
    </citation>
    <scope>NUCLEOTIDE SEQUENCE [LARGE SCALE GENOMIC DNA]</scope>
</reference>
<protein>
    <submittedName>
        <fullName evidence="3">Uncharacterized protein</fullName>
    </submittedName>
</protein>